<comment type="caution">
    <text evidence="3">Lacks conserved residue(s) required for the propagation of feature annotation.</text>
</comment>
<dbReference type="CDD" id="cd00112">
    <property type="entry name" value="LDLa"/>
    <property type="match status" value="1"/>
</dbReference>
<dbReference type="InterPro" id="IPR036055">
    <property type="entry name" value="LDL_receptor-like_sf"/>
</dbReference>
<keyword evidence="1" id="KW-0677">Repeat</keyword>
<dbReference type="Proteomes" id="UP000735302">
    <property type="component" value="Unassembled WGS sequence"/>
</dbReference>
<accession>A0AAV4BZJ5</accession>
<evidence type="ECO:0000313" key="7">
    <source>
        <dbReference type="EMBL" id="GFO24294.1"/>
    </source>
</evidence>
<comment type="caution">
    <text evidence="7">The sequence shown here is derived from an EMBL/GenBank/DDBJ whole genome shotgun (WGS) entry which is preliminary data.</text>
</comment>
<dbReference type="PROSITE" id="PS01180">
    <property type="entry name" value="CUB"/>
    <property type="match status" value="1"/>
</dbReference>
<feature type="disulfide bond" evidence="3">
    <location>
        <begin position="163"/>
        <end position="175"/>
    </location>
</feature>
<dbReference type="InterPro" id="IPR002172">
    <property type="entry name" value="LDrepeatLR_classA_rpt"/>
</dbReference>
<proteinExistence type="predicted"/>
<gene>
    <name evidence="7" type="ORF">PoB_005079900</name>
</gene>
<sequence>MVVPYRTNARSLALLAIMISVFLLAHGQAFPECGGYHFVNPGESKIITSPNHPDAYPEYSRCIWVARTQENYRVRFTITYRGERFNGSCADYVEVRDGGQFAPLLATFCDNSTNEQVTSGYIYMWVLFSSDAQQTYGSPMSATFTAYYNASPPDNTTKPFTDCRSYEFECSNSMCASMSYRCDAYNDCGCKAGCDEDKCYDLVISKAIQIVVSLAVGVVTFVMVAIFSFLLEGQHSWITALAEAVRPALNSAFQR</sequence>
<evidence type="ECO:0000259" key="6">
    <source>
        <dbReference type="PROSITE" id="PS01180"/>
    </source>
</evidence>
<protein>
    <submittedName>
        <fullName evidence="7">Tolloid-like protein 1</fullName>
    </submittedName>
</protein>
<keyword evidence="8" id="KW-1185">Reference proteome</keyword>
<keyword evidence="4" id="KW-0812">Transmembrane</keyword>
<name>A0AAV4BZJ5_9GAST</name>
<dbReference type="Pfam" id="PF00431">
    <property type="entry name" value="CUB"/>
    <property type="match status" value="1"/>
</dbReference>
<evidence type="ECO:0000256" key="1">
    <source>
        <dbReference type="ARBA" id="ARBA00022737"/>
    </source>
</evidence>
<evidence type="ECO:0000256" key="3">
    <source>
        <dbReference type="PROSITE-ProRule" id="PRU00124"/>
    </source>
</evidence>
<dbReference type="InterPro" id="IPR000859">
    <property type="entry name" value="CUB_dom"/>
</dbReference>
<evidence type="ECO:0000313" key="8">
    <source>
        <dbReference type="Proteomes" id="UP000735302"/>
    </source>
</evidence>
<reference evidence="7 8" key="1">
    <citation type="journal article" date="2021" name="Elife">
        <title>Chloroplast acquisition without the gene transfer in kleptoplastic sea slugs, Plakobranchus ocellatus.</title>
        <authorList>
            <person name="Maeda T."/>
            <person name="Takahashi S."/>
            <person name="Yoshida T."/>
            <person name="Shimamura S."/>
            <person name="Takaki Y."/>
            <person name="Nagai Y."/>
            <person name="Toyoda A."/>
            <person name="Suzuki Y."/>
            <person name="Arimoto A."/>
            <person name="Ishii H."/>
            <person name="Satoh N."/>
            <person name="Nishiyama T."/>
            <person name="Hasebe M."/>
            <person name="Maruyama T."/>
            <person name="Minagawa J."/>
            <person name="Obokata J."/>
            <person name="Shigenobu S."/>
        </authorList>
    </citation>
    <scope>NUCLEOTIDE SEQUENCE [LARGE SCALE GENOMIC DNA]</scope>
</reference>
<dbReference type="SUPFAM" id="SSF49854">
    <property type="entry name" value="Spermadhesin, CUB domain"/>
    <property type="match status" value="1"/>
</dbReference>
<keyword evidence="4" id="KW-1133">Transmembrane helix</keyword>
<organism evidence="7 8">
    <name type="scientific">Plakobranchus ocellatus</name>
    <dbReference type="NCBI Taxonomy" id="259542"/>
    <lineage>
        <taxon>Eukaryota</taxon>
        <taxon>Metazoa</taxon>
        <taxon>Spiralia</taxon>
        <taxon>Lophotrochozoa</taxon>
        <taxon>Mollusca</taxon>
        <taxon>Gastropoda</taxon>
        <taxon>Heterobranchia</taxon>
        <taxon>Euthyneura</taxon>
        <taxon>Panpulmonata</taxon>
        <taxon>Sacoglossa</taxon>
        <taxon>Placobranchoidea</taxon>
        <taxon>Plakobranchidae</taxon>
        <taxon>Plakobranchus</taxon>
    </lineage>
</organism>
<feature type="transmembrane region" description="Helical" evidence="4">
    <location>
        <begin position="207"/>
        <end position="231"/>
    </location>
</feature>
<dbReference type="EMBL" id="BLXT01005611">
    <property type="protein sequence ID" value="GFO24294.1"/>
    <property type="molecule type" value="Genomic_DNA"/>
</dbReference>
<dbReference type="Gene3D" id="4.10.400.10">
    <property type="entry name" value="Low-density Lipoprotein Receptor"/>
    <property type="match status" value="1"/>
</dbReference>
<dbReference type="CDD" id="cd00041">
    <property type="entry name" value="CUB"/>
    <property type="match status" value="1"/>
</dbReference>
<evidence type="ECO:0000256" key="5">
    <source>
        <dbReference type="SAM" id="SignalP"/>
    </source>
</evidence>
<keyword evidence="4" id="KW-0472">Membrane</keyword>
<evidence type="ECO:0000256" key="4">
    <source>
        <dbReference type="SAM" id="Phobius"/>
    </source>
</evidence>
<feature type="domain" description="CUB" evidence="6">
    <location>
        <begin position="33"/>
        <end position="151"/>
    </location>
</feature>
<keyword evidence="2 3" id="KW-1015">Disulfide bond</keyword>
<dbReference type="SMART" id="SM00042">
    <property type="entry name" value="CUB"/>
    <property type="match status" value="1"/>
</dbReference>
<dbReference type="Gene3D" id="2.60.120.290">
    <property type="entry name" value="Spermadhesin, CUB domain"/>
    <property type="match status" value="1"/>
</dbReference>
<dbReference type="PANTHER" id="PTHR24251">
    <property type="entry name" value="OVOCHYMASE-RELATED"/>
    <property type="match status" value="1"/>
</dbReference>
<dbReference type="SUPFAM" id="SSF57424">
    <property type="entry name" value="LDL receptor-like module"/>
    <property type="match status" value="1"/>
</dbReference>
<evidence type="ECO:0000256" key="2">
    <source>
        <dbReference type="ARBA" id="ARBA00023157"/>
    </source>
</evidence>
<feature type="signal peptide" evidence="5">
    <location>
        <begin position="1"/>
        <end position="29"/>
    </location>
</feature>
<dbReference type="InterPro" id="IPR035914">
    <property type="entry name" value="Sperma_CUB_dom_sf"/>
</dbReference>
<dbReference type="AlphaFoldDB" id="A0AAV4BZJ5"/>
<feature type="chain" id="PRO_5043573601" evidence="5">
    <location>
        <begin position="30"/>
        <end position="255"/>
    </location>
</feature>
<keyword evidence="5" id="KW-0732">Signal</keyword>
<dbReference type="PROSITE" id="PS50068">
    <property type="entry name" value="LDLRA_2"/>
    <property type="match status" value="1"/>
</dbReference>